<dbReference type="PATRIC" id="fig|237258.4.peg.727"/>
<dbReference type="Pfam" id="PF00535">
    <property type="entry name" value="Glycos_transf_2"/>
    <property type="match status" value="1"/>
</dbReference>
<reference evidence="2 3" key="1">
    <citation type="submission" date="2016-09" db="EMBL/GenBank/DDBJ databases">
        <authorList>
            <person name="Capua I."/>
            <person name="De Benedictis P."/>
            <person name="Joannis T."/>
            <person name="Lombin L.H."/>
            <person name="Cattoli G."/>
        </authorList>
    </citation>
    <scope>NUCLEOTIDE SEQUENCE [LARGE SCALE GENOMIC DNA]</scope>
    <source>
        <strain evidence="2 3">NRS-1</strain>
    </source>
</reference>
<dbReference type="GO" id="GO:0016758">
    <property type="term" value="F:hexosyltransferase activity"/>
    <property type="evidence" value="ECO:0007669"/>
    <property type="project" value="UniProtKB-ARBA"/>
</dbReference>
<evidence type="ECO:0000313" key="2">
    <source>
        <dbReference type="EMBL" id="OEL10453.1"/>
    </source>
</evidence>
<dbReference type="AlphaFoldDB" id="A0A1E5UBY8"/>
<dbReference type="PANTHER" id="PTHR22916">
    <property type="entry name" value="GLYCOSYLTRANSFERASE"/>
    <property type="match status" value="1"/>
</dbReference>
<dbReference type="OrthoDB" id="9815829at2"/>
<name>A0A1E5UBY8_9FLAO</name>
<dbReference type="KEGG" id="cnr:EB819_12230"/>
<dbReference type="InterPro" id="IPR029044">
    <property type="entry name" value="Nucleotide-diphossugar_trans"/>
</dbReference>
<evidence type="ECO:0000259" key="1">
    <source>
        <dbReference type="Pfam" id="PF00535"/>
    </source>
</evidence>
<dbReference type="RefSeq" id="WP_069800134.1">
    <property type="nucleotide sequence ID" value="NZ_CP034157.1"/>
</dbReference>
<organism evidence="2 3">
    <name type="scientific">Cloacibacterium normanense</name>
    <dbReference type="NCBI Taxonomy" id="237258"/>
    <lineage>
        <taxon>Bacteria</taxon>
        <taxon>Pseudomonadati</taxon>
        <taxon>Bacteroidota</taxon>
        <taxon>Flavobacteriia</taxon>
        <taxon>Flavobacteriales</taxon>
        <taxon>Weeksellaceae</taxon>
    </lineage>
</organism>
<dbReference type="Gene3D" id="3.90.550.10">
    <property type="entry name" value="Spore Coat Polysaccharide Biosynthesis Protein SpsA, Chain A"/>
    <property type="match status" value="1"/>
</dbReference>
<gene>
    <name evidence="2" type="ORF">BHF72_0545</name>
</gene>
<comment type="caution">
    <text evidence="2">The sequence shown here is derived from an EMBL/GenBank/DDBJ whole genome shotgun (WGS) entry which is preliminary data.</text>
</comment>
<dbReference type="PANTHER" id="PTHR22916:SF3">
    <property type="entry name" value="UDP-GLCNAC:BETAGAL BETA-1,3-N-ACETYLGLUCOSAMINYLTRANSFERASE-LIKE PROTEIN 1"/>
    <property type="match status" value="1"/>
</dbReference>
<proteinExistence type="predicted"/>
<feature type="domain" description="Glycosyltransferase 2-like" evidence="1">
    <location>
        <begin position="7"/>
        <end position="144"/>
    </location>
</feature>
<sequence length="322" mass="38165">MNPPLVSVIMSVYNAEKFLHSAIESITNQTFTDFEFIIIEDCSTDKTLEILREFKEKDNRIKIIQKEKNEGPKGFIKNLNVGLNMAQGKYVARMDADDISLPERFQKQVIFLENNPEISMVGAQIDFINEKNEIIGEKIGALEHEEIVNKITSQIQLFHPVIMFRNHQNIKYREKFIYCEDYDLYLNLITQGKKLANINEKLLHYRILESSISRKGDNFVKKLMVEKALYFYKLRKENGQDLYETFNNEEVLEINNFEFKHKIEELFFALETAIKLNKKEKIVLLIRKIKKYYPKEKIPFKYVLFSSVPLSFFRVLKKLFSW</sequence>
<protein>
    <submittedName>
        <fullName evidence="2">Glycosyl transferase 2 family protein</fullName>
    </submittedName>
</protein>
<keyword evidence="2" id="KW-0808">Transferase</keyword>
<keyword evidence="3" id="KW-1185">Reference proteome</keyword>
<evidence type="ECO:0000313" key="3">
    <source>
        <dbReference type="Proteomes" id="UP000095601"/>
    </source>
</evidence>
<accession>A0A1E5UBY8</accession>
<dbReference type="SUPFAM" id="SSF53448">
    <property type="entry name" value="Nucleotide-diphospho-sugar transferases"/>
    <property type="match status" value="1"/>
</dbReference>
<dbReference type="Proteomes" id="UP000095601">
    <property type="component" value="Unassembled WGS sequence"/>
</dbReference>
<dbReference type="InterPro" id="IPR001173">
    <property type="entry name" value="Glyco_trans_2-like"/>
</dbReference>
<dbReference type="EMBL" id="MKGI01000077">
    <property type="protein sequence ID" value="OEL10453.1"/>
    <property type="molecule type" value="Genomic_DNA"/>
</dbReference>
<dbReference type="STRING" id="237258.SAMN04489756_10878"/>